<protein>
    <submittedName>
        <fullName evidence="2">Uncharacterized protein</fullName>
    </submittedName>
</protein>
<feature type="compositionally biased region" description="Low complexity" evidence="1">
    <location>
        <begin position="97"/>
        <end position="107"/>
    </location>
</feature>
<proteinExistence type="predicted"/>
<keyword evidence="3" id="KW-1185">Reference proteome</keyword>
<name>A0ABQ8GQB5_9PEZI</name>
<feature type="compositionally biased region" description="Basic residues" evidence="1">
    <location>
        <begin position="118"/>
        <end position="130"/>
    </location>
</feature>
<dbReference type="Proteomes" id="UP000774617">
    <property type="component" value="Unassembled WGS sequence"/>
</dbReference>
<feature type="region of interest" description="Disordered" evidence="1">
    <location>
        <begin position="23"/>
        <end position="164"/>
    </location>
</feature>
<comment type="caution">
    <text evidence="2">The sequence shown here is derived from an EMBL/GenBank/DDBJ whole genome shotgun (WGS) entry which is preliminary data.</text>
</comment>
<gene>
    <name evidence="2" type="ORF">B0J12DRAFT_349022</name>
</gene>
<feature type="compositionally biased region" description="Polar residues" evidence="1">
    <location>
        <begin position="23"/>
        <end position="43"/>
    </location>
</feature>
<dbReference type="EMBL" id="JAGTJR010000005">
    <property type="protein sequence ID" value="KAH7060906.1"/>
    <property type="molecule type" value="Genomic_DNA"/>
</dbReference>
<accession>A0ABQ8GQB5</accession>
<organism evidence="2 3">
    <name type="scientific">Macrophomina phaseolina</name>
    <dbReference type="NCBI Taxonomy" id="35725"/>
    <lineage>
        <taxon>Eukaryota</taxon>
        <taxon>Fungi</taxon>
        <taxon>Dikarya</taxon>
        <taxon>Ascomycota</taxon>
        <taxon>Pezizomycotina</taxon>
        <taxon>Dothideomycetes</taxon>
        <taxon>Dothideomycetes incertae sedis</taxon>
        <taxon>Botryosphaeriales</taxon>
        <taxon>Botryosphaeriaceae</taxon>
        <taxon>Macrophomina</taxon>
    </lineage>
</organism>
<evidence type="ECO:0000313" key="2">
    <source>
        <dbReference type="EMBL" id="KAH7060906.1"/>
    </source>
</evidence>
<evidence type="ECO:0000256" key="1">
    <source>
        <dbReference type="SAM" id="MobiDB-lite"/>
    </source>
</evidence>
<evidence type="ECO:0000313" key="3">
    <source>
        <dbReference type="Proteomes" id="UP000774617"/>
    </source>
</evidence>
<reference evidence="2 3" key="1">
    <citation type="journal article" date="2021" name="Nat. Commun.">
        <title>Genetic determinants of endophytism in the Arabidopsis root mycobiome.</title>
        <authorList>
            <person name="Mesny F."/>
            <person name="Miyauchi S."/>
            <person name="Thiergart T."/>
            <person name="Pickel B."/>
            <person name="Atanasova L."/>
            <person name="Karlsson M."/>
            <person name="Huettel B."/>
            <person name="Barry K.W."/>
            <person name="Haridas S."/>
            <person name="Chen C."/>
            <person name="Bauer D."/>
            <person name="Andreopoulos W."/>
            <person name="Pangilinan J."/>
            <person name="LaButti K."/>
            <person name="Riley R."/>
            <person name="Lipzen A."/>
            <person name="Clum A."/>
            <person name="Drula E."/>
            <person name="Henrissat B."/>
            <person name="Kohler A."/>
            <person name="Grigoriev I.V."/>
            <person name="Martin F.M."/>
            <person name="Hacquard S."/>
        </authorList>
    </citation>
    <scope>NUCLEOTIDE SEQUENCE [LARGE SCALE GENOMIC DNA]</scope>
    <source>
        <strain evidence="2 3">MPI-SDFR-AT-0080</strain>
    </source>
</reference>
<sequence>MAAQMARRLTRGTIRIYICSLQGNYPQNPSTNPQTTSSVQTSPDRAIFPDVSTNKHHPSTQPSKHLQPFTKKKKKETEKEKADQTTPQPKDDDDDNNNNNNNNATNNTPPPHLPPQHSHTHPQRSPRRAPGRATAGDDDAVPGGLAGGVAEDGTGGDTIRAAGGDGHVLAVRGARAGEAGRVRARVSLRGPGGVVGGRKGE</sequence>